<protein>
    <submittedName>
        <fullName evidence="2">Uncharacterized protein</fullName>
    </submittedName>
</protein>
<feature type="region of interest" description="Disordered" evidence="1">
    <location>
        <begin position="51"/>
        <end position="77"/>
    </location>
</feature>
<reference evidence="3" key="1">
    <citation type="journal article" date="2019" name="Int. J. Syst. Evol. Microbiol.">
        <title>The Global Catalogue of Microorganisms (GCM) 10K type strain sequencing project: providing services to taxonomists for standard genome sequencing and annotation.</title>
        <authorList>
            <consortium name="The Broad Institute Genomics Platform"/>
            <consortium name="The Broad Institute Genome Sequencing Center for Infectious Disease"/>
            <person name="Wu L."/>
            <person name="Ma J."/>
        </authorList>
    </citation>
    <scope>NUCLEOTIDE SEQUENCE [LARGE SCALE GENOMIC DNA]</scope>
    <source>
        <strain evidence="3">JCM 3399</strain>
    </source>
</reference>
<keyword evidence="3" id="KW-1185">Reference proteome</keyword>
<evidence type="ECO:0000313" key="3">
    <source>
        <dbReference type="Proteomes" id="UP000654471"/>
    </source>
</evidence>
<sequence>MSNRPSAKKHIRSRSPVEALDCVLRQGADKPRSTAFPEDVSADLHRRVLDLRYDGHPDPPDGTHRTRAGSVGPTHGR</sequence>
<gene>
    <name evidence="2" type="ORF">GCM10010211_32950</name>
</gene>
<dbReference type="Proteomes" id="UP000654471">
    <property type="component" value="Unassembled WGS sequence"/>
</dbReference>
<evidence type="ECO:0000313" key="2">
    <source>
        <dbReference type="EMBL" id="GGU65241.1"/>
    </source>
</evidence>
<feature type="compositionally biased region" description="Basic and acidic residues" evidence="1">
    <location>
        <begin position="51"/>
        <end position="64"/>
    </location>
</feature>
<evidence type="ECO:0000256" key="1">
    <source>
        <dbReference type="SAM" id="MobiDB-lite"/>
    </source>
</evidence>
<dbReference type="RefSeq" id="WP_189300645.1">
    <property type="nucleotide sequence ID" value="NZ_BMRP01000010.1"/>
</dbReference>
<accession>A0ABQ2V4Q0</accession>
<name>A0ABQ2V4Q0_9ACTN</name>
<proteinExistence type="predicted"/>
<dbReference type="EMBL" id="BMRP01000010">
    <property type="protein sequence ID" value="GGU65241.1"/>
    <property type="molecule type" value="Genomic_DNA"/>
</dbReference>
<organism evidence="2 3">
    <name type="scientific">Streptomyces albospinus</name>
    <dbReference type="NCBI Taxonomy" id="285515"/>
    <lineage>
        <taxon>Bacteria</taxon>
        <taxon>Bacillati</taxon>
        <taxon>Actinomycetota</taxon>
        <taxon>Actinomycetes</taxon>
        <taxon>Kitasatosporales</taxon>
        <taxon>Streptomycetaceae</taxon>
        <taxon>Streptomyces</taxon>
    </lineage>
</organism>
<comment type="caution">
    <text evidence="2">The sequence shown here is derived from an EMBL/GenBank/DDBJ whole genome shotgun (WGS) entry which is preliminary data.</text>
</comment>